<dbReference type="Gene3D" id="3.40.50.1820">
    <property type="entry name" value="alpha/beta hydrolase"/>
    <property type="match status" value="1"/>
</dbReference>
<dbReference type="AlphaFoldDB" id="A0A9W7SIK6"/>
<dbReference type="InterPro" id="IPR000073">
    <property type="entry name" value="AB_hydrolase_1"/>
</dbReference>
<dbReference type="SUPFAM" id="SSF53474">
    <property type="entry name" value="alpha/beta-Hydrolases"/>
    <property type="match status" value="1"/>
</dbReference>
<comment type="similarity">
    <text evidence="2">Belongs to the AB hydrolase superfamily. Epoxide hydrolase family.</text>
</comment>
<gene>
    <name evidence="4" type="ORF">Tdes44962_MAKER05928</name>
</gene>
<evidence type="ECO:0000313" key="4">
    <source>
        <dbReference type="EMBL" id="KAH9810901.1"/>
    </source>
</evidence>
<name>A0A9W7SIK6_9PEZI</name>
<dbReference type="Proteomes" id="UP001138500">
    <property type="component" value="Unassembled WGS sequence"/>
</dbReference>
<reference evidence="4 5" key="2">
    <citation type="journal article" date="2021" name="Curr. Genet.">
        <title>Genetic response to nitrogen starvation in the aggressive Eucalyptus foliar pathogen Teratosphaeria destructans.</title>
        <authorList>
            <person name="Havenga M."/>
            <person name="Wingfield B.D."/>
            <person name="Wingfield M.J."/>
            <person name="Dreyer L.L."/>
            <person name="Roets F."/>
            <person name="Aylward J."/>
        </authorList>
    </citation>
    <scope>NUCLEOTIDE SEQUENCE [LARGE SCALE GENOMIC DNA]</scope>
    <source>
        <strain evidence="4">CMW44962</strain>
    </source>
</reference>
<evidence type="ECO:0000259" key="3">
    <source>
        <dbReference type="Pfam" id="PF00561"/>
    </source>
</evidence>
<dbReference type="InterPro" id="IPR029058">
    <property type="entry name" value="AB_hydrolase_fold"/>
</dbReference>
<dbReference type="InterPro" id="IPR000639">
    <property type="entry name" value="Epox_hydrolase-like"/>
</dbReference>
<evidence type="ECO:0000313" key="5">
    <source>
        <dbReference type="Proteomes" id="UP001138500"/>
    </source>
</evidence>
<dbReference type="OrthoDB" id="284184at2759"/>
<proteinExistence type="inferred from homology"/>
<dbReference type="EMBL" id="RIBY02002500">
    <property type="protein sequence ID" value="KAH9810901.1"/>
    <property type="molecule type" value="Genomic_DNA"/>
</dbReference>
<dbReference type="GO" id="GO:0016787">
    <property type="term" value="F:hydrolase activity"/>
    <property type="evidence" value="ECO:0007669"/>
    <property type="project" value="UniProtKB-KW"/>
</dbReference>
<reference evidence="4 5" key="1">
    <citation type="journal article" date="2018" name="IMA Fungus">
        <title>IMA Genome-F 10: Nine draft genome sequences of Claviceps purpurea s.lat., including C. arundinis, C. humidiphila, and C. cf. spartinae, pseudomolecules for the pitch canker pathogen Fusarium circinatum, draft genome of Davidsoniella eucalypti, Grosmannia galeiformis, Quambalaria eucalypti, and Teratosphaeria destructans.</title>
        <authorList>
            <person name="Wingfield B.D."/>
            <person name="Liu M."/>
            <person name="Nguyen H.D."/>
            <person name="Lane F.A."/>
            <person name="Morgan S.W."/>
            <person name="De Vos L."/>
            <person name="Wilken P.M."/>
            <person name="Duong T.A."/>
            <person name="Aylward J."/>
            <person name="Coetzee M.P."/>
            <person name="Dadej K."/>
            <person name="De Beer Z.W."/>
            <person name="Findlay W."/>
            <person name="Havenga M."/>
            <person name="Kolarik M."/>
            <person name="Menzies J.G."/>
            <person name="Naidoo K."/>
            <person name="Pochopski O."/>
            <person name="Shoukouhi P."/>
            <person name="Santana Q.C."/>
            <person name="Seifert K.A."/>
            <person name="Soal N."/>
            <person name="Steenkamp E.T."/>
            <person name="Tatham C.T."/>
            <person name="van der Nest M.A."/>
            <person name="Wingfield M.J."/>
        </authorList>
    </citation>
    <scope>NUCLEOTIDE SEQUENCE [LARGE SCALE GENOMIC DNA]</scope>
    <source>
        <strain evidence="4">CMW44962</strain>
    </source>
</reference>
<keyword evidence="1 4" id="KW-0378">Hydrolase</keyword>
<dbReference type="Pfam" id="PF00561">
    <property type="entry name" value="Abhydrolase_1"/>
    <property type="match status" value="1"/>
</dbReference>
<dbReference type="PANTHER" id="PTHR43329">
    <property type="entry name" value="EPOXIDE HYDROLASE"/>
    <property type="match status" value="1"/>
</dbReference>
<accession>A0A9W7SIK6</accession>
<dbReference type="PRINTS" id="PR00412">
    <property type="entry name" value="EPOXHYDRLASE"/>
</dbReference>
<protein>
    <submittedName>
        <fullName evidence="4">Alpha/beta hydrolase fold-1 like protein</fullName>
    </submittedName>
</protein>
<evidence type="ECO:0000256" key="1">
    <source>
        <dbReference type="ARBA" id="ARBA00022801"/>
    </source>
</evidence>
<keyword evidence="5" id="KW-1185">Reference proteome</keyword>
<organism evidence="4 5">
    <name type="scientific">Teratosphaeria destructans</name>
    <dbReference type="NCBI Taxonomy" id="418781"/>
    <lineage>
        <taxon>Eukaryota</taxon>
        <taxon>Fungi</taxon>
        <taxon>Dikarya</taxon>
        <taxon>Ascomycota</taxon>
        <taxon>Pezizomycotina</taxon>
        <taxon>Dothideomycetes</taxon>
        <taxon>Dothideomycetidae</taxon>
        <taxon>Mycosphaerellales</taxon>
        <taxon>Teratosphaeriaceae</taxon>
        <taxon>Teratosphaeria</taxon>
    </lineage>
</organism>
<evidence type="ECO:0000256" key="2">
    <source>
        <dbReference type="ARBA" id="ARBA00038334"/>
    </source>
</evidence>
<comment type="caution">
    <text evidence="4">The sequence shown here is derived from an EMBL/GenBank/DDBJ whole genome shotgun (WGS) entry which is preliminary data.</text>
</comment>
<sequence>MDRFAHRSLVTKPHNLTYSYYISPNFHNQVSAGFPVVMLIHGFPDDAYMWAGAVPLLSKLPFAFLIPDLLGFAGSSKPTEAKLYNNRQQANSLAQCLDREGVPEEKSVIPVGHDWGSSVAQRFYLWHKERCLGLAIFSLAYQVPSSDVFDLAEVNKATAKRFGYPQWEYWNFFTAPDAPDIMRQNLGRFYEVNNGVLPSPNPAELGRDIWMREMFCAPNAMREYITSTGKYANFTVPLKHYEDGAGGARLRKSFVDRLAQDGLEGPVQYYVSLKHNTNLEDERELCAKPDGARIEVPMLYVGETGDWVCRTDLTADAKGKGLVGEELEERVVQGGH</sequence>
<feature type="domain" description="AB hydrolase-1" evidence="3">
    <location>
        <begin position="35"/>
        <end position="154"/>
    </location>
</feature>